<reference evidence="3" key="1">
    <citation type="journal article" date="2014" name="Proc. Natl. Acad. Sci. U.S.A.">
        <title>Extensive sampling of basidiomycete genomes demonstrates inadequacy of the white-rot/brown-rot paradigm for wood decay fungi.</title>
        <authorList>
            <person name="Riley R."/>
            <person name="Salamov A.A."/>
            <person name="Brown D.W."/>
            <person name="Nagy L.G."/>
            <person name="Floudas D."/>
            <person name="Held B.W."/>
            <person name="Levasseur A."/>
            <person name="Lombard V."/>
            <person name="Morin E."/>
            <person name="Otillar R."/>
            <person name="Lindquist E.A."/>
            <person name="Sun H."/>
            <person name="LaButti K.M."/>
            <person name="Schmutz J."/>
            <person name="Jabbour D."/>
            <person name="Luo H."/>
            <person name="Baker S.E."/>
            <person name="Pisabarro A.G."/>
            <person name="Walton J.D."/>
            <person name="Blanchette R.A."/>
            <person name="Henrissat B."/>
            <person name="Martin F."/>
            <person name="Cullen D."/>
            <person name="Hibbett D.S."/>
            <person name="Grigoriev I.V."/>
        </authorList>
    </citation>
    <scope>NUCLEOTIDE SEQUENCE [LARGE SCALE GENOMIC DNA]</scope>
    <source>
        <strain evidence="3">PC15</strain>
    </source>
</reference>
<dbReference type="VEuPathDB" id="FungiDB:PLEOSDRAFT_165901"/>
<evidence type="ECO:0000313" key="2">
    <source>
        <dbReference type="EMBL" id="KDQ30353.1"/>
    </source>
</evidence>
<name>A0A067NQN0_PLEO1</name>
<evidence type="ECO:0000313" key="3">
    <source>
        <dbReference type="Proteomes" id="UP000027073"/>
    </source>
</evidence>
<dbReference type="HOGENOM" id="CLU_2159479_0_0_1"/>
<proteinExistence type="predicted"/>
<dbReference type="InParanoid" id="A0A067NQN0"/>
<accession>A0A067NQN0</accession>
<protein>
    <submittedName>
        <fullName evidence="2">Uncharacterized protein</fullName>
    </submittedName>
</protein>
<dbReference type="AlphaFoldDB" id="A0A067NQN0"/>
<dbReference type="EMBL" id="KL198006">
    <property type="protein sequence ID" value="KDQ30353.1"/>
    <property type="molecule type" value="Genomic_DNA"/>
</dbReference>
<dbReference type="Proteomes" id="UP000027073">
    <property type="component" value="Unassembled WGS sequence"/>
</dbReference>
<evidence type="ECO:0000256" key="1">
    <source>
        <dbReference type="SAM" id="MobiDB-lite"/>
    </source>
</evidence>
<sequence>MLLYQTPRNEQIPDLPRRLMSTILTYTFASRNLGPAAQHPVYVRHRHPESQMAKKQKEKKGSTRYGRTPSFFGGSVSVKQIAQNVDPIPHPRVNTSVHQDQKRNPANPLHP</sequence>
<feature type="region of interest" description="Disordered" evidence="1">
    <location>
        <begin position="42"/>
        <end position="73"/>
    </location>
</feature>
<gene>
    <name evidence="2" type="ORF">PLEOSDRAFT_165901</name>
</gene>
<organism evidence="2 3">
    <name type="scientific">Pleurotus ostreatus (strain PC15)</name>
    <name type="common">Oyster mushroom</name>
    <dbReference type="NCBI Taxonomy" id="1137138"/>
    <lineage>
        <taxon>Eukaryota</taxon>
        <taxon>Fungi</taxon>
        <taxon>Dikarya</taxon>
        <taxon>Basidiomycota</taxon>
        <taxon>Agaricomycotina</taxon>
        <taxon>Agaricomycetes</taxon>
        <taxon>Agaricomycetidae</taxon>
        <taxon>Agaricales</taxon>
        <taxon>Pleurotineae</taxon>
        <taxon>Pleurotaceae</taxon>
        <taxon>Pleurotus</taxon>
    </lineage>
</organism>
<feature type="region of interest" description="Disordered" evidence="1">
    <location>
        <begin position="85"/>
        <end position="111"/>
    </location>
</feature>